<evidence type="ECO:0000256" key="4">
    <source>
        <dbReference type="ARBA" id="ARBA00022692"/>
    </source>
</evidence>
<feature type="compositionally biased region" description="Low complexity" evidence="11">
    <location>
        <begin position="79"/>
        <end position="103"/>
    </location>
</feature>
<evidence type="ECO:0000313" key="12">
    <source>
        <dbReference type="EMBL" id="KAL1532536.1"/>
    </source>
</evidence>
<keyword evidence="6" id="KW-0653">Protein transport</keyword>
<evidence type="ECO:0000256" key="2">
    <source>
        <dbReference type="ARBA" id="ARBA00008444"/>
    </source>
</evidence>
<evidence type="ECO:0000256" key="3">
    <source>
        <dbReference type="ARBA" id="ARBA00022448"/>
    </source>
</evidence>
<sequence>MSIHSRCKADLLFYSRWIKMRQGMGAASRSALFGGVLLALIEGAGIMLNKVMSAPQNLPPMEEAVPNVAGYPGQMPGQPSVSVGGLGEGSSSSSSPSSSSWFGGLFGKKEETTPSDGSKTKVLESFDSPTPPSFEYK</sequence>
<evidence type="ECO:0000256" key="11">
    <source>
        <dbReference type="SAM" id="MobiDB-lite"/>
    </source>
</evidence>
<protein>
    <submittedName>
        <fullName evidence="12">Mitochondrial import inner membrane translocase subunit TIM17-2-like</fullName>
    </submittedName>
</protein>
<keyword evidence="10" id="KW-0472">Membrane</keyword>
<dbReference type="AlphaFoldDB" id="A0ABD1FL37"/>
<evidence type="ECO:0000256" key="8">
    <source>
        <dbReference type="ARBA" id="ARBA00023010"/>
    </source>
</evidence>
<keyword evidence="4" id="KW-0812">Transmembrane</keyword>
<evidence type="ECO:0000256" key="5">
    <source>
        <dbReference type="ARBA" id="ARBA00022792"/>
    </source>
</evidence>
<evidence type="ECO:0000256" key="7">
    <source>
        <dbReference type="ARBA" id="ARBA00022989"/>
    </source>
</evidence>
<evidence type="ECO:0000256" key="1">
    <source>
        <dbReference type="ARBA" id="ARBA00004448"/>
    </source>
</evidence>
<evidence type="ECO:0000256" key="10">
    <source>
        <dbReference type="ARBA" id="ARBA00023136"/>
    </source>
</evidence>
<feature type="compositionally biased region" description="Basic and acidic residues" evidence="11">
    <location>
        <begin position="107"/>
        <end position="124"/>
    </location>
</feature>
<dbReference type="PANTHER" id="PTHR10485">
    <property type="entry name" value="MITOCHONDRIAL IMPORT INNER MEMBRANE TRANSLOCASE SUBUNIT TIM-17"/>
    <property type="match status" value="1"/>
</dbReference>
<gene>
    <name evidence="12" type="ORF">AAHA92_32532</name>
</gene>
<accession>A0ABD1FL37</accession>
<evidence type="ECO:0000256" key="6">
    <source>
        <dbReference type="ARBA" id="ARBA00022927"/>
    </source>
</evidence>
<dbReference type="PANTHER" id="PTHR10485:SF0">
    <property type="entry name" value="AT05822P-RELATED"/>
    <property type="match status" value="1"/>
</dbReference>
<keyword evidence="5" id="KW-0999">Mitochondrion inner membrane</keyword>
<evidence type="ECO:0000313" key="13">
    <source>
        <dbReference type="Proteomes" id="UP001567538"/>
    </source>
</evidence>
<dbReference type="EMBL" id="JBEAFC010000014">
    <property type="protein sequence ID" value="KAL1532536.1"/>
    <property type="molecule type" value="Genomic_DNA"/>
</dbReference>
<evidence type="ECO:0000256" key="9">
    <source>
        <dbReference type="ARBA" id="ARBA00023128"/>
    </source>
</evidence>
<proteinExistence type="inferred from homology"/>
<reference evidence="12 13" key="1">
    <citation type="submission" date="2024-06" db="EMBL/GenBank/DDBJ databases">
        <title>A chromosome level genome sequence of Diviner's sage (Salvia divinorum).</title>
        <authorList>
            <person name="Ford S.A."/>
            <person name="Ro D.-K."/>
            <person name="Ness R.W."/>
            <person name="Phillips M.A."/>
        </authorList>
    </citation>
    <scope>NUCLEOTIDE SEQUENCE [LARGE SCALE GENOMIC DNA]</scope>
    <source>
        <strain evidence="12">SAF-2024a</strain>
        <tissue evidence="12">Leaf</tissue>
    </source>
</reference>
<organism evidence="12 13">
    <name type="scientific">Salvia divinorum</name>
    <name type="common">Maria pastora</name>
    <name type="synonym">Diviner's sage</name>
    <dbReference type="NCBI Taxonomy" id="28513"/>
    <lineage>
        <taxon>Eukaryota</taxon>
        <taxon>Viridiplantae</taxon>
        <taxon>Streptophyta</taxon>
        <taxon>Embryophyta</taxon>
        <taxon>Tracheophyta</taxon>
        <taxon>Spermatophyta</taxon>
        <taxon>Magnoliopsida</taxon>
        <taxon>eudicotyledons</taxon>
        <taxon>Gunneridae</taxon>
        <taxon>Pentapetalae</taxon>
        <taxon>asterids</taxon>
        <taxon>lamiids</taxon>
        <taxon>Lamiales</taxon>
        <taxon>Lamiaceae</taxon>
        <taxon>Nepetoideae</taxon>
        <taxon>Mentheae</taxon>
        <taxon>Salviinae</taxon>
        <taxon>Salvia</taxon>
        <taxon>Salvia subgen. Calosphace</taxon>
    </lineage>
</organism>
<comment type="similarity">
    <text evidence="2">Belongs to the Tim17/Tim22/Tim23 family.</text>
</comment>
<feature type="region of interest" description="Disordered" evidence="11">
    <location>
        <begin position="57"/>
        <end position="137"/>
    </location>
</feature>
<dbReference type="GO" id="GO:0015031">
    <property type="term" value="P:protein transport"/>
    <property type="evidence" value="ECO:0007669"/>
    <property type="project" value="UniProtKB-KW"/>
</dbReference>
<dbReference type="Proteomes" id="UP001567538">
    <property type="component" value="Unassembled WGS sequence"/>
</dbReference>
<keyword evidence="3" id="KW-0813">Transport</keyword>
<comment type="subcellular location">
    <subcellularLocation>
        <location evidence="1">Mitochondrion inner membrane</location>
        <topology evidence="1">Multi-pass membrane protein</topology>
    </subcellularLocation>
</comment>
<keyword evidence="9" id="KW-0496">Mitochondrion</keyword>
<keyword evidence="7" id="KW-1133">Transmembrane helix</keyword>
<keyword evidence="13" id="KW-1185">Reference proteome</keyword>
<dbReference type="GO" id="GO:0005743">
    <property type="term" value="C:mitochondrial inner membrane"/>
    <property type="evidence" value="ECO:0007669"/>
    <property type="project" value="UniProtKB-SubCell"/>
</dbReference>
<name>A0ABD1FL37_SALDI</name>
<comment type="caution">
    <text evidence="12">The sequence shown here is derived from an EMBL/GenBank/DDBJ whole genome shotgun (WGS) entry which is preliminary data.</text>
</comment>
<keyword evidence="8" id="KW-0811">Translocation</keyword>